<dbReference type="PANTHER" id="PTHR33133">
    <property type="entry name" value="OS08G0107100 PROTEIN-RELATED"/>
    <property type="match status" value="1"/>
</dbReference>
<dbReference type="Proteomes" id="UP000554482">
    <property type="component" value="Unassembled WGS sequence"/>
</dbReference>
<accession>A0A7J6WIT6</accession>
<comment type="caution">
    <text evidence="2">The sequence shown here is derived from an EMBL/GenBank/DDBJ whole genome shotgun (WGS) entry which is preliminary data.</text>
</comment>
<protein>
    <submittedName>
        <fullName evidence="2">Polyadenylate-binding protein 1-b-binding protein</fullName>
    </submittedName>
</protein>
<dbReference type="PANTHER" id="PTHR33133:SF51">
    <property type="entry name" value="THH1_TOM1_TOM3 DOMAIN-CONTAINING PROTEIN"/>
    <property type="match status" value="1"/>
</dbReference>
<organism evidence="2 3">
    <name type="scientific">Thalictrum thalictroides</name>
    <name type="common">Rue-anemone</name>
    <name type="synonym">Anemone thalictroides</name>
    <dbReference type="NCBI Taxonomy" id="46969"/>
    <lineage>
        <taxon>Eukaryota</taxon>
        <taxon>Viridiplantae</taxon>
        <taxon>Streptophyta</taxon>
        <taxon>Embryophyta</taxon>
        <taxon>Tracheophyta</taxon>
        <taxon>Spermatophyta</taxon>
        <taxon>Magnoliopsida</taxon>
        <taxon>Ranunculales</taxon>
        <taxon>Ranunculaceae</taxon>
        <taxon>Thalictroideae</taxon>
        <taxon>Thalictrum</taxon>
    </lineage>
</organism>
<evidence type="ECO:0000313" key="3">
    <source>
        <dbReference type="Proteomes" id="UP000554482"/>
    </source>
</evidence>
<gene>
    <name evidence="2" type="ORF">FRX31_014391</name>
</gene>
<dbReference type="OrthoDB" id="1908649at2759"/>
<evidence type="ECO:0000256" key="1">
    <source>
        <dbReference type="SAM" id="Phobius"/>
    </source>
</evidence>
<dbReference type="AlphaFoldDB" id="A0A7J6WIT6"/>
<keyword evidence="1" id="KW-0472">Membrane</keyword>
<sequence>MTSTSRPAVAYLIIILAIVYIIGFVYINVIWSLANVISVLEDLKGFGAMKKSKALLKGKMFVASALFVLIYLPLSVVQFGFQVVLDLGRFGIGSKVGIGAICFFLTLVLILLGLVIQTIIYFVCKAYHHETIDKSNLANHLEVFMPAYVPLAERNIQLEQSNV</sequence>
<feature type="transmembrane region" description="Helical" evidence="1">
    <location>
        <begin position="61"/>
        <end position="85"/>
    </location>
</feature>
<dbReference type="EMBL" id="JABWDY010016550">
    <property type="protein sequence ID" value="KAF5196022.1"/>
    <property type="molecule type" value="Genomic_DNA"/>
</dbReference>
<name>A0A7J6WIT6_THATH</name>
<keyword evidence="1" id="KW-0812">Transmembrane</keyword>
<feature type="transmembrane region" description="Helical" evidence="1">
    <location>
        <begin position="12"/>
        <end position="40"/>
    </location>
</feature>
<keyword evidence="1" id="KW-1133">Transmembrane helix</keyword>
<proteinExistence type="predicted"/>
<reference evidence="2 3" key="1">
    <citation type="submission" date="2020-06" db="EMBL/GenBank/DDBJ databases">
        <title>Transcriptomic and genomic resources for Thalictrum thalictroides and T. hernandezii: Facilitating candidate gene discovery in an emerging model plant lineage.</title>
        <authorList>
            <person name="Arias T."/>
            <person name="Riano-Pachon D.M."/>
            <person name="Di Stilio V.S."/>
        </authorList>
    </citation>
    <scope>NUCLEOTIDE SEQUENCE [LARGE SCALE GENOMIC DNA]</scope>
    <source>
        <strain evidence="3">cv. WT478/WT964</strain>
        <tissue evidence="2">Leaves</tissue>
    </source>
</reference>
<keyword evidence="3" id="KW-1185">Reference proteome</keyword>
<feature type="transmembrane region" description="Helical" evidence="1">
    <location>
        <begin position="97"/>
        <end position="124"/>
    </location>
</feature>
<evidence type="ECO:0000313" key="2">
    <source>
        <dbReference type="EMBL" id="KAF5196022.1"/>
    </source>
</evidence>